<feature type="binding site" evidence="10">
    <location>
        <position position="194"/>
    </location>
    <ligand>
        <name>Mn(2+)</name>
        <dbReference type="ChEBI" id="CHEBI:29035"/>
        <label>1</label>
    </ligand>
</feature>
<dbReference type="InterPro" id="IPR029052">
    <property type="entry name" value="Metallo-depent_PP-like"/>
</dbReference>
<feature type="binding site" evidence="10">
    <location>
        <position position="41"/>
    </location>
    <ligand>
        <name>Mn(2+)</name>
        <dbReference type="ChEBI" id="CHEBI:29035"/>
        <label>2</label>
    </ligand>
</feature>
<feature type="binding site" evidence="10">
    <location>
        <position position="161"/>
    </location>
    <ligand>
        <name>substrate</name>
    </ligand>
</feature>
<evidence type="ECO:0000256" key="1">
    <source>
        <dbReference type="ARBA" id="ARBA00022475"/>
    </source>
</evidence>
<feature type="binding site" evidence="10">
    <location>
        <position position="41"/>
    </location>
    <ligand>
        <name>Mn(2+)</name>
        <dbReference type="ChEBI" id="CHEBI:29035"/>
        <label>1</label>
    </ligand>
</feature>
<feature type="domain" description="Calcineurin-like phosphoesterase" evidence="11">
    <location>
        <begin position="3"/>
        <end position="196"/>
    </location>
</feature>
<dbReference type="InterPro" id="IPR004843">
    <property type="entry name" value="Calcineurin-like_PHP"/>
</dbReference>
<comment type="catalytic activity">
    <reaction evidence="10">
        <text>UDP-2-N,3-O-bis[(3R)-3-hydroxytetradecanoyl]-alpha-D-glucosamine + H2O = 2-N,3-O-bis[(3R)-3-hydroxytetradecanoyl]-alpha-D-glucosaminyl 1-phosphate + UMP + 2 H(+)</text>
        <dbReference type="Rhea" id="RHEA:25213"/>
        <dbReference type="ChEBI" id="CHEBI:15377"/>
        <dbReference type="ChEBI" id="CHEBI:15378"/>
        <dbReference type="ChEBI" id="CHEBI:57865"/>
        <dbReference type="ChEBI" id="CHEBI:57957"/>
        <dbReference type="ChEBI" id="CHEBI:78847"/>
        <dbReference type="EC" id="3.6.1.54"/>
    </reaction>
</comment>
<dbReference type="HAMAP" id="MF_00575">
    <property type="entry name" value="LpxH"/>
    <property type="match status" value="1"/>
</dbReference>
<proteinExistence type="inferred from homology"/>
<evidence type="ECO:0000256" key="5">
    <source>
        <dbReference type="ARBA" id="ARBA00022723"/>
    </source>
</evidence>
<keyword evidence="6 10" id="KW-0378">Hydrolase</keyword>
<organism evidence="12 13">
    <name type="scientific">Cardiobacterium hominis</name>
    <dbReference type="NCBI Taxonomy" id="2718"/>
    <lineage>
        <taxon>Bacteria</taxon>
        <taxon>Pseudomonadati</taxon>
        <taxon>Pseudomonadota</taxon>
        <taxon>Gammaproteobacteria</taxon>
        <taxon>Cardiobacteriales</taxon>
        <taxon>Cardiobacteriaceae</taxon>
        <taxon>Cardiobacterium</taxon>
    </lineage>
</organism>
<dbReference type="Pfam" id="PF00149">
    <property type="entry name" value="Metallophos"/>
    <property type="match status" value="1"/>
</dbReference>
<evidence type="ECO:0000256" key="4">
    <source>
        <dbReference type="ARBA" id="ARBA00022556"/>
    </source>
</evidence>
<keyword evidence="2 10" id="KW-0444">Lipid biosynthesis</keyword>
<dbReference type="GO" id="GO:0008758">
    <property type="term" value="F:UDP-2,3-diacylglucosamine hydrolase activity"/>
    <property type="evidence" value="ECO:0007669"/>
    <property type="project" value="UniProtKB-UniRule"/>
</dbReference>
<dbReference type="InterPro" id="IPR043461">
    <property type="entry name" value="LpxH-like"/>
</dbReference>
<comment type="cofactor">
    <cofactor evidence="10">
        <name>Mn(2+)</name>
        <dbReference type="ChEBI" id="CHEBI:29035"/>
    </cofactor>
    <text evidence="10">Binds 2 Mn(2+) ions per subunit in a binuclear metal center.</text>
</comment>
<feature type="binding site" evidence="10">
    <location>
        <position position="10"/>
    </location>
    <ligand>
        <name>Mn(2+)</name>
        <dbReference type="ChEBI" id="CHEBI:29035"/>
        <label>1</label>
    </ligand>
</feature>
<keyword evidence="7 10" id="KW-0443">Lipid metabolism</keyword>
<dbReference type="AlphaFoldDB" id="A0A1C3HPG2"/>
<dbReference type="GO" id="GO:0005737">
    <property type="term" value="C:cytoplasm"/>
    <property type="evidence" value="ECO:0007669"/>
    <property type="project" value="InterPro"/>
</dbReference>
<feature type="binding site" evidence="10">
    <location>
        <position position="111"/>
    </location>
    <ligand>
        <name>Mn(2+)</name>
        <dbReference type="ChEBI" id="CHEBI:29035"/>
        <label>2</label>
    </ligand>
</feature>
<comment type="similarity">
    <text evidence="10">Belongs to the LpxH family.</text>
</comment>
<comment type="function">
    <text evidence="10">Hydrolyzes the pyrophosphate bond of UDP-2,3-diacylglucosamine to yield 2,3-diacylglucosamine 1-phosphate (lipid X) and UMP by catalyzing the attack of water at the alpha-P atom. Involved in the biosynthesis of lipid A, a phosphorylated glycolipid that anchors the lipopolysaccharide to the outer membrane of the cell.</text>
</comment>
<evidence type="ECO:0000256" key="10">
    <source>
        <dbReference type="HAMAP-Rule" id="MF_00575"/>
    </source>
</evidence>
<feature type="binding site" evidence="10">
    <location>
        <position position="8"/>
    </location>
    <ligand>
        <name>Mn(2+)</name>
        <dbReference type="ChEBI" id="CHEBI:29035"/>
        <label>1</label>
    </ligand>
</feature>
<feature type="binding site" evidence="10">
    <location>
        <position position="157"/>
    </location>
    <ligand>
        <name>substrate</name>
    </ligand>
</feature>
<dbReference type="PANTHER" id="PTHR34990:SF1">
    <property type="entry name" value="UDP-2,3-DIACYLGLUCOSAMINE HYDROLASE"/>
    <property type="match status" value="1"/>
</dbReference>
<dbReference type="UniPathway" id="UPA00359">
    <property type="reaction ID" value="UER00480"/>
</dbReference>
<dbReference type="NCBIfam" id="NF003743">
    <property type="entry name" value="PRK05340.1"/>
    <property type="match status" value="1"/>
</dbReference>
<keyword evidence="1 10" id="KW-1003">Cell membrane</keyword>
<evidence type="ECO:0000256" key="3">
    <source>
        <dbReference type="ARBA" id="ARBA00022519"/>
    </source>
</evidence>
<dbReference type="GO" id="GO:0030145">
    <property type="term" value="F:manganese ion binding"/>
    <property type="evidence" value="ECO:0007669"/>
    <property type="project" value="UniProtKB-UniRule"/>
</dbReference>
<dbReference type="EMBL" id="FKLO01000060">
    <property type="protein sequence ID" value="SAZ05496.1"/>
    <property type="molecule type" value="Genomic_DNA"/>
</dbReference>
<dbReference type="EC" id="3.6.1.54" evidence="10"/>
<evidence type="ECO:0000256" key="7">
    <source>
        <dbReference type="ARBA" id="ARBA00023098"/>
    </source>
</evidence>
<dbReference type="CDD" id="cd07398">
    <property type="entry name" value="MPP_YbbF-LpxH"/>
    <property type="match status" value="1"/>
</dbReference>
<comment type="pathway">
    <text evidence="10">Glycolipid biosynthesis; lipid IV(A) biosynthesis; lipid IV(A) from (3R)-3-hydroxytetradecanoyl-[acyl-carrier-protein] and UDP-N-acetyl-alpha-D-glucosamine: step 4/6.</text>
</comment>
<feature type="binding site" evidence="10">
    <location>
        <position position="76"/>
    </location>
    <ligand>
        <name>Mn(2+)</name>
        <dbReference type="ChEBI" id="CHEBI:29035"/>
        <label>2</label>
    </ligand>
</feature>
<dbReference type="GO" id="GO:0009245">
    <property type="term" value="P:lipid A biosynthetic process"/>
    <property type="evidence" value="ECO:0007669"/>
    <property type="project" value="UniProtKB-UniRule"/>
</dbReference>
<protein>
    <recommendedName>
        <fullName evidence="10">UDP-2,3-diacylglucosamine hydrolase</fullName>
        <ecNumber evidence="10">3.6.1.54</ecNumber>
    </recommendedName>
    <alternativeName>
        <fullName evidence="10">UDP-2,3-diacylglucosamine diphosphatase</fullName>
    </alternativeName>
</protein>
<evidence type="ECO:0000256" key="8">
    <source>
        <dbReference type="ARBA" id="ARBA00023136"/>
    </source>
</evidence>
<dbReference type="Gene3D" id="3.60.21.10">
    <property type="match status" value="1"/>
</dbReference>
<reference evidence="13" key="1">
    <citation type="submission" date="2016-04" db="EMBL/GenBank/DDBJ databases">
        <authorList>
            <person name="Tagini F."/>
        </authorList>
    </citation>
    <scope>NUCLEOTIDE SEQUENCE [LARGE SCALE GENOMIC DNA]</scope>
    <source>
        <strain evidence="13">CHUV0807</strain>
    </source>
</reference>
<dbReference type="Proteomes" id="UP000190837">
    <property type="component" value="Unassembled WGS sequence"/>
</dbReference>
<dbReference type="RefSeq" id="WP_079541305.1">
    <property type="nucleotide sequence ID" value="NZ_FKLO01000060.1"/>
</dbReference>
<keyword evidence="3 10" id="KW-0997">Cell inner membrane</keyword>
<name>A0A1C3HPG2_9GAMM</name>
<evidence type="ECO:0000313" key="12">
    <source>
        <dbReference type="EMBL" id="SAZ05496.1"/>
    </source>
</evidence>
<feature type="binding site" evidence="10">
    <location>
        <position position="119"/>
    </location>
    <ligand>
        <name>substrate</name>
    </ligand>
</feature>
<dbReference type="InterPro" id="IPR010138">
    <property type="entry name" value="UDP-diacylglucosamine_Hdrlase"/>
</dbReference>
<keyword evidence="9 10" id="KW-0464">Manganese</keyword>
<evidence type="ECO:0000256" key="6">
    <source>
        <dbReference type="ARBA" id="ARBA00022801"/>
    </source>
</evidence>
<feature type="binding site" evidence="10">
    <location>
        <position position="192"/>
    </location>
    <ligand>
        <name>Mn(2+)</name>
        <dbReference type="ChEBI" id="CHEBI:29035"/>
        <label>2</label>
    </ligand>
</feature>
<feature type="binding site" evidence="10">
    <location>
        <begin position="76"/>
        <end position="77"/>
    </location>
    <ligand>
        <name>substrate</name>
    </ligand>
</feature>
<dbReference type="SUPFAM" id="SSF56300">
    <property type="entry name" value="Metallo-dependent phosphatases"/>
    <property type="match status" value="1"/>
</dbReference>
<accession>A0A1C3HPG2</accession>
<dbReference type="NCBIfam" id="TIGR01854">
    <property type="entry name" value="lipid_A_lpxH"/>
    <property type="match status" value="1"/>
</dbReference>
<feature type="binding site" evidence="10">
    <location>
        <position position="192"/>
    </location>
    <ligand>
        <name>substrate</name>
    </ligand>
</feature>
<gene>
    <name evidence="10" type="primary">lpxH</name>
    <name evidence="12" type="ORF">CHUV0807_1774</name>
</gene>
<dbReference type="GO" id="GO:0019897">
    <property type="term" value="C:extrinsic component of plasma membrane"/>
    <property type="evidence" value="ECO:0007669"/>
    <property type="project" value="UniProtKB-UniRule"/>
</dbReference>
<evidence type="ECO:0000259" key="11">
    <source>
        <dbReference type="Pfam" id="PF00149"/>
    </source>
</evidence>
<evidence type="ECO:0000256" key="9">
    <source>
        <dbReference type="ARBA" id="ARBA00023211"/>
    </source>
</evidence>
<feature type="binding site" evidence="10">
    <location>
        <position position="164"/>
    </location>
    <ligand>
        <name>substrate</name>
    </ligand>
</feature>
<keyword evidence="4 10" id="KW-0441">Lipid A biosynthesis</keyword>
<comment type="subcellular location">
    <subcellularLocation>
        <location evidence="10">Cell inner membrane</location>
        <topology evidence="10">Peripheral membrane protein</topology>
        <orientation evidence="10">Cytoplasmic side</orientation>
    </subcellularLocation>
</comment>
<evidence type="ECO:0000313" key="13">
    <source>
        <dbReference type="Proteomes" id="UP000190837"/>
    </source>
</evidence>
<evidence type="ECO:0000256" key="2">
    <source>
        <dbReference type="ARBA" id="ARBA00022516"/>
    </source>
</evidence>
<dbReference type="PANTHER" id="PTHR34990">
    <property type="entry name" value="UDP-2,3-DIACYLGLUCOSAMINE HYDROLASE-RELATED"/>
    <property type="match status" value="1"/>
</dbReference>
<keyword evidence="5 10" id="KW-0479">Metal-binding</keyword>
<sequence length="244" mass="27414">MATYFLADIHLAENRPEITAAFLATLAAIARDADAIYLLGDLYDYWLGDDLATPYQQRIAAALAALPCPLYYQHGNRDFLLGTAYAQTARLGILPERHTLTLGGRTVLVEHGDLLCSDDRGYQRLRRILRCRLLQWLYYRLPRALRLRIAEKLRAQSKTRTRRKAARITDTNPAAIRAALQNARASILIHGHTHRPAVHRLDNGDTVYVLGDWRPHGEILRYADGDFALVNSAEIIHAPDNAGA</sequence>
<keyword evidence="8 10" id="KW-0472">Membrane</keyword>